<feature type="compositionally biased region" description="Basic and acidic residues" evidence="1">
    <location>
        <begin position="9"/>
        <end position="19"/>
    </location>
</feature>
<name>E9CUS4_COCPS</name>
<accession>E9CUS4</accession>
<dbReference type="Proteomes" id="UP000002497">
    <property type="component" value="Unassembled WGS sequence"/>
</dbReference>
<evidence type="ECO:0000256" key="1">
    <source>
        <dbReference type="SAM" id="MobiDB-lite"/>
    </source>
</evidence>
<evidence type="ECO:0000313" key="2">
    <source>
        <dbReference type="EMBL" id="EFW21169.1"/>
    </source>
</evidence>
<dbReference type="VEuPathDB" id="FungiDB:CPSG_01326"/>
<sequence length="105" mass="11918">MEYMRGRWRGPEEARRRNSDVSGRMRQKGGLEDDGESRGSRGFRGTGRMDGEQEFGGRGHCSIHLSEAEDTSKSVISRNSVVRSGGKYPRPSSLDSREEQFCYRK</sequence>
<feature type="region of interest" description="Disordered" evidence="1">
    <location>
        <begin position="1"/>
        <end position="105"/>
    </location>
</feature>
<dbReference type="EMBL" id="GL636487">
    <property type="protein sequence ID" value="EFW21169.1"/>
    <property type="molecule type" value="Genomic_DNA"/>
</dbReference>
<reference evidence="3" key="1">
    <citation type="journal article" date="2010" name="Genome Res.">
        <title>Population genomic sequencing of Coccidioides fungi reveals recent hybridization and transposon control.</title>
        <authorList>
            <person name="Neafsey D.E."/>
            <person name="Barker B.M."/>
            <person name="Sharpton T.J."/>
            <person name="Stajich J.E."/>
            <person name="Park D.J."/>
            <person name="Whiston E."/>
            <person name="Hung C.-Y."/>
            <person name="McMahan C."/>
            <person name="White J."/>
            <person name="Sykes S."/>
            <person name="Heiman D."/>
            <person name="Young S."/>
            <person name="Zeng Q."/>
            <person name="Abouelleil A."/>
            <person name="Aftuck L."/>
            <person name="Bessette D."/>
            <person name="Brown A."/>
            <person name="FitzGerald M."/>
            <person name="Lui A."/>
            <person name="Macdonald J.P."/>
            <person name="Priest M."/>
            <person name="Orbach M.J."/>
            <person name="Galgiani J.N."/>
            <person name="Kirkland T.N."/>
            <person name="Cole G.T."/>
            <person name="Birren B.W."/>
            <person name="Henn M.R."/>
            <person name="Taylor J.W."/>
            <person name="Rounsley S.D."/>
        </authorList>
    </citation>
    <scope>NUCLEOTIDE SEQUENCE [LARGE SCALE GENOMIC DNA]</scope>
    <source>
        <strain evidence="3">RMSCC 757 / Silveira</strain>
    </source>
</reference>
<keyword evidence="3" id="KW-1185">Reference proteome</keyword>
<organism evidence="3">
    <name type="scientific">Coccidioides posadasii (strain RMSCC 757 / Silveira)</name>
    <name type="common">Valley fever fungus</name>
    <dbReference type="NCBI Taxonomy" id="443226"/>
    <lineage>
        <taxon>Eukaryota</taxon>
        <taxon>Fungi</taxon>
        <taxon>Dikarya</taxon>
        <taxon>Ascomycota</taxon>
        <taxon>Pezizomycotina</taxon>
        <taxon>Eurotiomycetes</taxon>
        <taxon>Eurotiomycetidae</taxon>
        <taxon>Onygenales</taxon>
        <taxon>Onygenaceae</taxon>
        <taxon>Coccidioides</taxon>
    </lineage>
</organism>
<reference evidence="3" key="2">
    <citation type="submission" date="2010-03" db="EMBL/GenBank/DDBJ databases">
        <title>The genome sequence of Coccidioides posadasii strain Silveira.</title>
        <authorList>
            <consortium name="The Broad Institute Genome Sequencing Center for Infectious Disease"/>
            <person name="Neafsey D."/>
            <person name="Orbach M."/>
            <person name="Henn M.R."/>
            <person name="Cole G.T."/>
            <person name="Galgiani J."/>
            <person name="Gardner M.J."/>
            <person name="Kirkland T.N."/>
            <person name="Taylor J.W."/>
            <person name="Young S.K."/>
            <person name="Zeng Q."/>
            <person name="Koehrsen M."/>
            <person name="Alvarado L."/>
            <person name="Berlin A."/>
            <person name="Borenstein D."/>
            <person name="Chapman S.B."/>
            <person name="Chen Z."/>
            <person name="Engels R."/>
            <person name="Freedman E."/>
            <person name="Gellesch M."/>
            <person name="Goldberg J."/>
            <person name="Griggs A."/>
            <person name="Gujja S."/>
            <person name="Heilman E."/>
            <person name="Heiman D."/>
            <person name="Howarth C."/>
            <person name="Jen D."/>
            <person name="Larson L."/>
            <person name="Mehta T."/>
            <person name="Neiman D."/>
            <person name="Park D."/>
            <person name="Pearson M."/>
            <person name="Richards J."/>
            <person name="Roberts A."/>
            <person name="Saif S."/>
            <person name="Shea T."/>
            <person name="Shenoy N."/>
            <person name="Sisk P."/>
            <person name="Stolte C."/>
            <person name="Sykes S."/>
            <person name="Walk T."/>
            <person name="White J."/>
            <person name="Yandava C."/>
            <person name="Haas B."/>
            <person name="Nusbaum C."/>
            <person name="Birren B."/>
        </authorList>
    </citation>
    <scope>NUCLEOTIDE SEQUENCE [LARGE SCALE GENOMIC DNA]</scope>
    <source>
        <strain evidence="3">RMSCC 757 / Silveira</strain>
    </source>
</reference>
<gene>
    <name evidence="2" type="ORF">CPSG_01326</name>
</gene>
<protein>
    <submittedName>
        <fullName evidence="2">Predicted protein</fullName>
    </submittedName>
</protein>
<feature type="compositionally biased region" description="Basic and acidic residues" evidence="1">
    <location>
        <begin position="47"/>
        <end position="57"/>
    </location>
</feature>
<dbReference type="VEuPathDB" id="FungiDB:D8B26_007385"/>
<feature type="compositionally biased region" description="Basic and acidic residues" evidence="1">
    <location>
        <begin position="95"/>
        <end position="105"/>
    </location>
</feature>
<proteinExistence type="predicted"/>
<dbReference type="HOGENOM" id="CLU_2236352_0_0_1"/>
<evidence type="ECO:0000313" key="3">
    <source>
        <dbReference type="Proteomes" id="UP000002497"/>
    </source>
</evidence>
<dbReference type="AlphaFoldDB" id="E9CUS4"/>
<feature type="compositionally biased region" description="Polar residues" evidence="1">
    <location>
        <begin position="73"/>
        <end position="82"/>
    </location>
</feature>